<sequence length="239" mass="28045">MTTQHSLKDFNKVRRQLEDFQKIFDNYYSNNKNFLIQNQKDYNSTIIELNSQISQLQNQLNELTTREKQLNIEFENLKSQNIENKKNIKELNNEIDLMTTNKTKLLNDIAQLREIIGKTKNDIIGKKKFINLQQNLNTTQLNLYQSLFGMKFESEANGILKLIFTNFDESNMNRSVTLSLDVSDETFKILGTEPQFNQQGDNKLYQNLLDALNDYNNSNDLTKFIYITRNILIANYKAT</sequence>
<dbReference type="Gene3D" id="3.30.457.50">
    <property type="entry name" value="Chromosome segregation protein Spc25"/>
    <property type="match status" value="1"/>
</dbReference>
<dbReference type="InterPro" id="IPR013255">
    <property type="entry name" value="Spc25_C"/>
</dbReference>
<keyword evidence="10 11" id="KW-0137">Centromere</keyword>
<keyword evidence="5 11" id="KW-0132">Cell division</keyword>
<dbReference type="GO" id="GO:0051301">
    <property type="term" value="P:cell division"/>
    <property type="evidence" value="ECO:0007669"/>
    <property type="project" value="UniProtKB-UniRule"/>
</dbReference>
<dbReference type="GO" id="GO:0005634">
    <property type="term" value="C:nucleus"/>
    <property type="evidence" value="ECO:0007669"/>
    <property type="project" value="UniProtKB-SubCell"/>
</dbReference>
<dbReference type="RefSeq" id="XP_004177846.1">
    <property type="nucleotide sequence ID" value="XM_004177798.1"/>
</dbReference>
<evidence type="ECO:0000313" key="14">
    <source>
        <dbReference type="EMBL" id="CCH58327.1"/>
    </source>
</evidence>
<evidence type="ECO:0000313" key="15">
    <source>
        <dbReference type="Proteomes" id="UP000002866"/>
    </source>
</evidence>
<evidence type="ECO:0000256" key="7">
    <source>
        <dbReference type="ARBA" id="ARBA00022838"/>
    </source>
</evidence>
<dbReference type="Pfam" id="PF08234">
    <property type="entry name" value="Spindle_Spc25"/>
    <property type="match status" value="1"/>
</dbReference>
<comment type="similarity">
    <text evidence="2 11">Belongs to the SPC25 family.</text>
</comment>
<dbReference type="AlphaFoldDB" id="I2GW25"/>
<evidence type="ECO:0000256" key="9">
    <source>
        <dbReference type="ARBA" id="ARBA00023306"/>
    </source>
</evidence>
<evidence type="ECO:0000256" key="4">
    <source>
        <dbReference type="ARBA" id="ARBA00022454"/>
    </source>
</evidence>
<keyword evidence="9 11" id="KW-0131">Cell cycle</keyword>
<evidence type="ECO:0000256" key="8">
    <source>
        <dbReference type="ARBA" id="ARBA00023054"/>
    </source>
</evidence>
<keyword evidence="8 12" id="KW-0175">Coiled coil</keyword>
<dbReference type="OMA" id="FRMNLAD"/>
<evidence type="ECO:0000256" key="3">
    <source>
        <dbReference type="ARBA" id="ARBA00011562"/>
    </source>
</evidence>
<evidence type="ECO:0000256" key="2">
    <source>
        <dbReference type="ARBA" id="ARBA00006379"/>
    </source>
</evidence>
<evidence type="ECO:0000256" key="6">
    <source>
        <dbReference type="ARBA" id="ARBA00022776"/>
    </source>
</evidence>
<evidence type="ECO:0000256" key="12">
    <source>
        <dbReference type="SAM" id="Coils"/>
    </source>
</evidence>
<dbReference type="eggNOG" id="KOG4657">
    <property type="taxonomic scope" value="Eukaryota"/>
</dbReference>
<evidence type="ECO:0000256" key="11">
    <source>
        <dbReference type="RuleBase" id="RU367150"/>
    </source>
</evidence>
<dbReference type="GeneID" id="14493713"/>
<keyword evidence="7 11" id="KW-0995">Kinetochore</keyword>
<comment type="subcellular location">
    <subcellularLocation>
        <location evidence="11">Nucleus</location>
    </subcellularLocation>
    <subcellularLocation>
        <location evidence="11">Chromosome</location>
        <location evidence="11">Centromere</location>
        <location evidence="11">Kinetochore</location>
    </subcellularLocation>
</comment>
<keyword evidence="15" id="KW-1185">Reference proteome</keyword>
<name>I2GW25_HENB6</name>
<keyword evidence="4 11" id="KW-0158">Chromosome</keyword>
<dbReference type="KEGG" id="tbl:TBLA_0A05340"/>
<dbReference type="InterPro" id="IPR045143">
    <property type="entry name" value="Spc25"/>
</dbReference>
<dbReference type="InParanoid" id="I2GW25"/>
<organism evidence="14 15">
    <name type="scientific">Henningerozyma blattae (strain ATCC 34711 / CBS 6284 / DSM 70876 / NBRC 10599 / NRRL Y-10934 / UCD 77-7)</name>
    <name type="common">Yeast</name>
    <name type="synonym">Tetrapisispora blattae</name>
    <dbReference type="NCBI Taxonomy" id="1071380"/>
    <lineage>
        <taxon>Eukaryota</taxon>
        <taxon>Fungi</taxon>
        <taxon>Dikarya</taxon>
        <taxon>Ascomycota</taxon>
        <taxon>Saccharomycotina</taxon>
        <taxon>Saccharomycetes</taxon>
        <taxon>Saccharomycetales</taxon>
        <taxon>Saccharomycetaceae</taxon>
        <taxon>Henningerozyma</taxon>
    </lineage>
</organism>
<dbReference type="PANTHER" id="PTHR14281">
    <property type="entry name" value="KINETOCHORE PROTEIN SPC25-RELATED"/>
    <property type="match status" value="1"/>
</dbReference>
<dbReference type="EMBL" id="HE806316">
    <property type="protein sequence ID" value="CCH58327.1"/>
    <property type="molecule type" value="Genomic_DNA"/>
</dbReference>
<comment type="subunit">
    <text evidence="3">Component of the NDC80 complex, which consists of NDC80, NUF2, SPC24 and SPC25.</text>
</comment>
<accession>I2GW25</accession>
<dbReference type="STRING" id="1071380.I2GW25"/>
<evidence type="ECO:0000256" key="10">
    <source>
        <dbReference type="ARBA" id="ARBA00023328"/>
    </source>
</evidence>
<keyword evidence="11" id="KW-0539">Nucleus</keyword>
<dbReference type="GO" id="GO:0007059">
    <property type="term" value="P:chromosome segregation"/>
    <property type="evidence" value="ECO:0007669"/>
    <property type="project" value="InterPro"/>
</dbReference>
<comment type="function">
    <text evidence="1 11">Acts as a component of the essential kinetochore-associated NDC80 complex, which is required for chromosome segregation and spindle checkpoint activity.</text>
</comment>
<keyword evidence="6 11" id="KW-0498">Mitosis</keyword>
<dbReference type="HOGENOM" id="CLU_1161817_0_0_1"/>
<dbReference type="GO" id="GO:0031262">
    <property type="term" value="C:Ndc80 complex"/>
    <property type="evidence" value="ECO:0007669"/>
    <property type="project" value="InterPro"/>
</dbReference>
<evidence type="ECO:0000256" key="1">
    <source>
        <dbReference type="ARBA" id="ARBA00002772"/>
    </source>
</evidence>
<proteinExistence type="inferred from homology"/>
<dbReference type="PANTHER" id="PTHR14281:SF0">
    <property type="entry name" value="KINETOCHORE PROTEIN SPC25"/>
    <property type="match status" value="1"/>
</dbReference>
<feature type="domain" description="Chromosome segregation protein Spc25 C-terminal" evidence="13">
    <location>
        <begin position="157"/>
        <end position="231"/>
    </location>
</feature>
<dbReference type="Proteomes" id="UP000002866">
    <property type="component" value="Chromosome 1"/>
</dbReference>
<dbReference type="CDD" id="cd23784">
    <property type="entry name" value="RWD_Spc25"/>
    <property type="match status" value="1"/>
</dbReference>
<protein>
    <recommendedName>
        <fullName evidence="11">Kinetochore protein SPC25</fullName>
    </recommendedName>
</protein>
<gene>
    <name evidence="14" type="primary">TBLA0A05340</name>
    <name evidence="14" type="ORF">TBLA_0A05340</name>
</gene>
<dbReference type="OrthoDB" id="4056921at2759"/>
<evidence type="ECO:0000256" key="5">
    <source>
        <dbReference type="ARBA" id="ARBA00022618"/>
    </source>
</evidence>
<evidence type="ECO:0000259" key="13">
    <source>
        <dbReference type="Pfam" id="PF08234"/>
    </source>
</evidence>
<feature type="coiled-coil region" evidence="12">
    <location>
        <begin position="39"/>
        <end position="108"/>
    </location>
</feature>
<reference evidence="14 15" key="1">
    <citation type="journal article" date="2011" name="Proc. Natl. Acad. Sci. U.S.A.">
        <title>Evolutionary erosion of yeast sex chromosomes by mating-type switching accidents.</title>
        <authorList>
            <person name="Gordon J.L."/>
            <person name="Armisen D."/>
            <person name="Proux-Wera E."/>
            <person name="Oheigeartaigh S.S."/>
            <person name="Byrne K.P."/>
            <person name="Wolfe K.H."/>
        </authorList>
    </citation>
    <scope>NUCLEOTIDE SEQUENCE [LARGE SCALE GENOMIC DNA]</scope>
    <source>
        <strain evidence="15">ATCC 34711 / CBS 6284 / DSM 70876 / NBRC 10599 / NRRL Y-10934 / UCD 77-7</strain>
    </source>
</reference>